<accession>X1EIV0</accession>
<protein>
    <submittedName>
        <fullName evidence="1">Uncharacterized protein</fullName>
    </submittedName>
</protein>
<organism evidence="1">
    <name type="scientific">marine sediment metagenome</name>
    <dbReference type="NCBI Taxonomy" id="412755"/>
    <lineage>
        <taxon>unclassified sequences</taxon>
        <taxon>metagenomes</taxon>
        <taxon>ecological metagenomes</taxon>
    </lineage>
</organism>
<reference evidence="1" key="1">
    <citation type="journal article" date="2014" name="Front. Microbiol.">
        <title>High frequency of phylogenetically diverse reductive dehalogenase-homologous genes in deep subseafloor sedimentary metagenomes.</title>
        <authorList>
            <person name="Kawai M."/>
            <person name="Futagami T."/>
            <person name="Toyoda A."/>
            <person name="Takaki Y."/>
            <person name="Nishi S."/>
            <person name="Hori S."/>
            <person name="Arai W."/>
            <person name="Tsubouchi T."/>
            <person name="Morono Y."/>
            <person name="Uchiyama I."/>
            <person name="Ito T."/>
            <person name="Fujiyama A."/>
            <person name="Inagaki F."/>
            <person name="Takami H."/>
        </authorList>
    </citation>
    <scope>NUCLEOTIDE SEQUENCE</scope>
    <source>
        <strain evidence="1">Expedition CK06-06</strain>
    </source>
</reference>
<sequence>MISSILTVAPLETNDFYFQLSGNSDSGQAYLDVFRSAGFNLSQTPDNKKSWVQTGATVRIDDITPQYYQEDSKLVINTKEVDVSLDTARGIEYDVYKYIQKDYAANSSEYTLP</sequence>
<dbReference type="EMBL" id="BART01035750">
    <property type="protein sequence ID" value="GAH17039.1"/>
    <property type="molecule type" value="Genomic_DNA"/>
</dbReference>
<dbReference type="AlphaFoldDB" id="X1EIV0"/>
<name>X1EIV0_9ZZZZ</name>
<comment type="caution">
    <text evidence="1">The sequence shown here is derived from an EMBL/GenBank/DDBJ whole genome shotgun (WGS) entry which is preliminary data.</text>
</comment>
<evidence type="ECO:0000313" key="1">
    <source>
        <dbReference type="EMBL" id="GAH17039.1"/>
    </source>
</evidence>
<gene>
    <name evidence="1" type="ORF">S01H4_60576</name>
</gene>
<proteinExistence type="predicted"/>
<feature type="non-terminal residue" evidence="1">
    <location>
        <position position="113"/>
    </location>
</feature>